<reference evidence="1 2" key="1">
    <citation type="journal article" date="2013" name="Nature">
        <title>Anaerobic oxidation of methane coupled to nitrate reduction in a novel archaeal lineage.</title>
        <authorList>
            <person name="Haroon M.F."/>
            <person name="Hu S."/>
            <person name="Shi Y."/>
            <person name="Imelfort M."/>
            <person name="Keller J."/>
            <person name="Hugenholtz P."/>
            <person name="Yuan Z."/>
            <person name="Tyson G.W."/>
        </authorList>
    </citation>
    <scope>NUCLEOTIDE SEQUENCE [LARGE SCALE GENOMIC DNA]</scope>
    <source>
        <strain evidence="1 2">ANME-2d</strain>
    </source>
</reference>
<gene>
    <name evidence="1" type="ORF">ANME2D_03425</name>
</gene>
<dbReference type="AlphaFoldDB" id="A0A062V3B0"/>
<evidence type="ECO:0000313" key="1">
    <source>
        <dbReference type="EMBL" id="KCZ70309.1"/>
    </source>
</evidence>
<dbReference type="RefSeq" id="WP_048094055.1">
    <property type="nucleotide sequence ID" value="NZ_JMIY01000009.1"/>
</dbReference>
<organism evidence="1 2">
    <name type="scientific">Candidatus Methanoperedens nitratireducens</name>
    <dbReference type="NCBI Taxonomy" id="1392998"/>
    <lineage>
        <taxon>Archaea</taxon>
        <taxon>Methanobacteriati</taxon>
        <taxon>Methanobacteriota</taxon>
        <taxon>Stenosarchaea group</taxon>
        <taxon>Methanomicrobia</taxon>
        <taxon>Methanosarcinales</taxon>
        <taxon>ANME-2 cluster</taxon>
        <taxon>Candidatus Methanoperedentaceae</taxon>
        <taxon>Candidatus Methanoperedens</taxon>
    </lineage>
</organism>
<dbReference type="Proteomes" id="UP000027153">
    <property type="component" value="Unassembled WGS sequence"/>
</dbReference>
<accession>A0A062V3B0</accession>
<comment type="caution">
    <text evidence="1">The sequence shown here is derived from an EMBL/GenBank/DDBJ whole genome shotgun (WGS) entry which is preliminary data.</text>
</comment>
<evidence type="ECO:0000313" key="2">
    <source>
        <dbReference type="Proteomes" id="UP000027153"/>
    </source>
</evidence>
<keyword evidence="2" id="KW-1185">Reference proteome</keyword>
<sequence>MQTRIKRYNILLPHIFSRVATDNYYEFSKKFDIGIDLLDGIKADTGEMKGTLGEMSGTLGEVSGTLGEVKGTLTKMNTTLETFVINQDEHNRWMKEHNQRLERILEKLAEK</sequence>
<name>A0A062V3B0_9EURY</name>
<proteinExistence type="predicted"/>
<dbReference type="EMBL" id="JMIY01000009">
    <property type="protein sequence ID" value="KCZ70309.1"/>
    <property type="molecule type" value="Genomic_DNA"/>
</dbReference>
<protein>
    <submittedName>
        <fullName evidence="1">Uncharacterized protein</fullName>
    </submittedName>
</protein>